<name>A0A7G2CIY3_9TRYP</name>
<evidence type="ECO:0000313" key="14">
    <source>
        <dbReference type="EMBL" id="CAD2218583.1"/>
    </source>
</evidence>
<comment type="cofactor">
    <cofactor evidence="1">
        <name>Mg(2+)</name>
        <dbReference type="ChEBI" id="CHEBI:18420"/>
    </cofactor>
</comment>
<dbReference type="Gene3D" id="1.25.40.120">
    <property type="entry name" value="Protein prenylyltransferase"/>
    <property type="match status" value="1"/>
</dbReference>
<protein>
    <recommendedName>
        <fullName evidence="9">Protein farnesyltransferase/geranylgeranyltransferase type-1 subunit alpha</fullName>
        <ecNumber evidence="4">2.5.1.58</ecNumber>
        <ecNumber evidence="3">2.5.1.59</ecNumber>
    </recommendedName>
    <alternativeName>
        <fullName evidence="12">CAAX farnesyltransferase subunit alpha</fullName>
    </alternativeName>
    <alternativeName>
        <fullName evidence="11">FTase-alpha</fullName>
    </alternativeName>
    <alternativeName>
        <fullName evidence="10">Ras proteins prenyltransferase subunit alpha</fullName>
    </alternativeName>
    <alternativeName>
        <fullName evidence="13">Type I protein geranyl-geranyltransferase subunit alpha</fullName>
    </alternativeName>
</protein>
<evidence type="ECO:0000256" key="6">
    <source>
        <dbReference type="ARBA" id="ARBA00022679"/>
    </source>
</evidence>
<evidence type="ECO:0000313" key="15">
    <source>
        <dbReference type="Proteomes" id="UP000515908"/>
    </source>
</evidence>
<evidence type="ECO:0000256" key="4">
    <source>
        <dbReference type="ARBA" id="ARBA00012702"/>
    </source>
</evidence>
<reference evidence="14 15" key="1">
    <citation type="submission" date="2020-08" db="EMBL/GenBank/DDBJ databases">
        <authorList>
            <person name="Newling K."/>
            <person name="Davey J."/>
            <person name="Forrester S."/>
        </authorList>
    </citation>
    <scope>NUCLEOTIDE SEQUENCE [LARGE SCALE GENOMIC DNA]</scope>
    <source>
        <strain evidence="15">Crithidia deanei Carvalho (ATCC PRA-265)</strain>
    </source>
</reference>
<evidence type="ECO:0000256" key="9">
    <source>
        <dbReference type="ARBA" id="ARBA00040965"/>
    </source>
</evidence>
<dbReference type="GO" id="GO:0005953">
    <property type="term" value="C:CAAX-protein geranylgeranyltransferase complex"/>
    <property type="evidence" value="ECO:0007669"/>
    <property type="project" value="TreeGrafter"/>
</dbReference>
<evidence type="ECO:0000256" key="13">
    <source>
        <dbReference type="ARBA" id="ARBA00043219"/>
    </source>
</evidence>
<gene>
    <name evidence="14" type="ORF">ADEAN_000607400</name>
</gene>
<evidence type="ECO:0000256" key="7">
    <source>
        <dbReference type="ARBA" id="ARBA00022737"/>
    </source>
</evidence>
<evidence type="ECO:0000256" key="10">
    <source>
        <dbReference type="ARBA" id="ARBA00041392"/>
    </source>
</evidence>
<dbReference type="EMBL" id="LR877155">
    <property type="protein sequence ID" value="CAD2218583.1"/>
    <property type="molecule type" value="Genomic_DNA"/>
</dbReference>
<evidence type="ECO:0000256" key="8">
    <source>
        <dbReference type="ARBA" id="ARBA00022842"/>
    </source>
</evidence>
<evidence type="ECO:0000256" key="1">
    <source>
        <dbReference type="ARBA" id="ARBA00001946"/>
    </source>
</evidence>
<evidence type="ECO:0000256" key="12">
    <source>
        <dbReference type="ARBA" id="ARBA00043086"/>
    </source>
</evidence>
<sequence length="602" mass="69163">MTDRESVSSSSCSSYPSTAASPAEIQLHLLTYVDVMGLYLDGVEPAPEPNVHGHPVVKLEFTEPFDKIIGSYRALRKPSQQLLAAVTKNASSAATLLGGGVAARWFLLLAFGLRQCTSHYTMWRDRREVVLNETALGYATVGELKKHNIPLHHTVPANLLAEVQLVWLPSREQLSVVHPDGREVYPDVWKGVQWELRTIACVATLYHKNFQVWHHRRELIMGALKTITPDEKRETLLTSETALDEYLQQEHQIQFSDIDERTITHTVFAEVDAKNYHVWLHRTWFIREFRFLTQLPDRESWRTYCATPPDGDDTDEEERGPLRSLSPCPLRDELNLTTTLISKDCFNNSAWCHRYMLISVHVVSPLAEESSYDLLRSVCEREVYFAIRWAAREVTNECSVMYAVSVATLFQQTVVSARGTTVEGYMDSQALLLKTLLLLQQRIVPLNETCRKAAHDLLCNADQRKTEMETFYETKTQFSLDALDTVYAALYAGCYSFVRRTWQFFSEEERQTIVAERPPELYARDGVSCDLLRTYEWVEQLELYSSVGGTTAAERTTEHLIQLYLLHEAMALGLAKRLEKVDYVRSKHWKKEISTLLFREYE</sequence>
<keyword evidence="8" id="KW-0460">Magnesium</keyword>
<dbReference type="EC" id="2.5.1.58" evidence="4"/>
<dbReference type="PANTHER" id="PTHR11129:SF1">
    <property type="entry name" value="PROTEIN FARNESYLTRANSFERASE_GERANYLGERANYLTRANSFERASE TYPE-1 SUBUNIT ALPHA"/>
    <property type="match status" value="1"/>
</dbReference>
<dbReference type="GO" id="GO:0004662">
    <property type="term" value="F:CAAX-protein geranylgeranyltransferase activity"/>
    <property type="evidence" value="ECO:0007669"/>
    <property type="project" value="UniProtKB-EC"/>
</dbReference>
<accession>A0A7G2CIY3</accession>
<keyword evidence="6 14" id="KW-0808">Transferase</keyword>
<dbReference type="VEuPathDB" id="TriTrypDB:ADEAN_000607400"/>
<dbReference type="GO" id="GO:0005965">
    <property type="term" value="C:protein farnesyltransferase complex"/>
    <property type="evidence" value="ECO:0007669"/>
    <property type="project" value="TreeGrafter"/>
</dbReference>
<organism evidence="14 15">
    <name type="scientific">Angomonas deanei</name>
    <dbReference type="NCBI Taxonomy" id="59799"/>
    <lineage>
        <taxon>Eukaryota</taxon>
        <taxon>Discoba</taxon>
        <taxon>Euglenozoa</taxon>
        <taxon>Kinetoplastea</taxon>
        <taxon>Metakinetoplastina</taxon>
        <taxon>Trypanosomatida</taxon>
        <taxon>Trypanosomatidae</taxon>
        <taxon>Strigomonadinae</taxon>
        <taxon>Angomonas</taxon>
    </lineage>
</organism>
<dbReference type="PANTHER" id="PTHR11129">
    <property type="entry name" value="PROTEIN FARNESYLTRANSFERASE ALPHA SUBUNIT/RAB GERANYLGERANYL TRANSFERASE ALPHA SUBUNIT"/>
    <property type="match status" value="1"/>
</dbReference>
<keyword evidence="7" id="KW-0677">Repeat</keyword>
<dbReference type="PROSITE" id="PS51147">
    <property type="entry name" value="PFTA"/>
    <property type="match status" value="1"/>
</dbReference>
<dbReference type="EC" id="2.5.1.59" evidence="3"/>
<keyword evidence="5" id="KW-0637">Prenyltransferase</keyword>
<comment type="similarity">
    <text evidence="2">Belongs to the protein prenyltransferase subunit alpha family.</text>
</comment>
<proteinExistence type="inferred from homology"/>
<dbReference type="GO" id="GO:0004660">
    <property type="term" value="F:protein farnesyltransferase activity"/>
    <property type="evidence" value="ECO:0007669"/>
    <property type="project" value="UniProtKB-EC"/>
</dbReference>
<dbReference type="Proteomes" id="UP000515908">
    <property type="component" value="Chromosome 11"/>
</dbReference>
<evidence type="ECO:0000256" key="5">
    <source>
        <dbReference type="ARBA" id="ARBA00022602"/>
    </source>
</evidence>
<evidence type="ECO:0000256" key="3">
    <source>
        <dbReference type="ARBA" id="ARBA00012700"/>
    </source>
</evidence>
<dbReference type="SUPFAM" id="SSF48439">
    <property type="entry name" value="Protein prenylyltransferase"/>
    <property type="match status" value="1"/>
</dbReference>
<evidence type="ECO:0000256" key="2">
    <source>
        <dbReference type="ARBA" id="ARBA00006734"/>
    </source>
</evidence>
<evidence type="ECO:0000256" key="11">
    <source>
        <dbReference type="ARBA" id="ARBA00042436"/>
    </source>
</evidence>
<dbReference type="Pfam" id="PF01239">
    <property type="entry name" value="PPTA"/>
    <property type="match status" value="3"/>
</dbReference>
<dbReference type="InterPro" id="IPR002088">
    <property type="entry name" value="Prenyl_trans_a"/>
</dbReference>
<keyword evidence="15" id="KW-1185">Reference proteome</keyword>
<dbReference type="AlphaFoldDB" id="A0A7G2CIY3"/>